<evidence type="ECO:0000256" key="1">
    <source>
        <dbReference type="SAM" id="Phobius"/>
    </source>
</evidence>
<gene>
    <name evidence="2" type="primary">nad4L</name>
</gene>
<accession>Q5DNC0</accession>
<feature type="transmembrane region" description="Helical" evidence="1">
    <location>
        <begin position="6"/>
        <end position="31"/>
    </location>
</feature>
<dbReference type="AlphaFoldDB" id="Q5DNC0"/>
<protein>
    <submittedName>
        <fullName evidence="2">NADH dehydrogenase subunit 4L</fullName>
    </submittedName>
</protein>
<dbReference type="EMBL" id="AY562383">
    <property type="protein sequence ID" value="AAT64937.1"/>
    <property type="molecule type" value="Genomic_DNA"/>
</dbReference>
<proteinExistence type="predicted"/>
<keyword evidence="1" id="KW-0812">Transmembrane</keyword>
<keyword evidence="2" id="KW-0496">Mitochondrion</keyword>
<reference evidence="2" key="1">
    <citation type="journal article" date="2005" name="J. Mol. Evol.">
        <title>First sequenced mitochondrial genome from the phylum Acanthocephala (Leptorhynchoides thecatus) and its phylogenetic position within Metazoa.</title>
        <authorList>
            <person name="Steinauer M.L."/>
            <person name="Nickol B.B."/>
            <person name="Broughton R."/>
            <person name="Orti G."/>
        </authorList>
    </citation>
    <scope>NUCLEOTIDE SEQUENCE</scope>
</reference>
<evidence type="ECO:0000313" key="2">
    <source>
        <dbReference type="EMBL" id="AAT64937.1"/>
    </source>
</evidence>
<organism evidence="2">
    <name type="scientific">Leptorhynchoides thecatus</name>
    <name type="common">Thorny-headed worm</name>
    <name type="synonym">Echinorhynchus thecatus</name>
    <dbReference type="NCBI Taxonomy" id="60532"/>
    <lineage>
        <taxon>Eukaryota</taxon>
        <taxon>Metazoa</taxon>
        <taxon>Spiralia</taxon>
        <taxon>Lophotrochozoa</taxon>
        <taxon>Acanthocephala</taxon>
        <taxon>Palaeacanthocephala</taxon>
        <taxon>Echinorhynchida</taxon>
        <taxon>Rhadinorhynchidae</taxon>
        <taxon>Leptorhynchoides</taxon>
    </lineage>
</organism>
<name>Q5DNC0_LEPTH</name>
<feature type="transmembrane region" description="Helical" evidence="1">
    <location>
        <begin position="43"/>
        <end position="66"/>
    </location>
</feature>
<keyword evidence="1" id="KW-0472">Membrane</keyword>
<geneLocation type="mitochondrion" evidence="2"/>
<keyword evidence="1" id="KW-1133">Transmembrane helix</keyword>
<sequence length="83" mass="9241">MVILCLFILMSGVGLLSWLIGVEFFLLNFLVYFCLISSGEVGGFMFCILGLMIGVLMISVIMGIYVQGLRSCEGVDFFSLYNY</sequence>